<evidence type="ECO:0000313" key="2">
    <source>
        <dbReference type="Proteomes" id="UP000798662"/>
    </source>
</evidence>
<organism evidence="1 2">
    <name type="scientific">Pyropia yezoensis</name>
    <name type="common">Susabi-nori</name>
    <name type="synonym">Porphyra yezoensis</name>
    <dbReference type="NCBI Taxonomy" id="2788"/>
    <lineage>
        <taxon>Eukaryota</taxon>
        <taxon>Rhodophyta</taxon>
        <taxon>Bangiophyceae</taxon>
        <taxon>Bangiales</taxon>
        <taxon>Bangiaceae</taxon>
        <taxon>Pyropia</taxon>
    </lineage>
</organism>
<gene>
    <name evidence="1" type="ORF">I4F81_000140</name>
</gene>
<keyword evidence="2" id="KW-1185">Reference proteome</keyword>
<comment type="caution">
    <text evidence="1">The sequence shown here is derived from an EMBL/GenBank/DDBJ whole genome shotgun (WGS) entry which is preliminary data.</text>
</comment>
<reference evidence="1" key="1">
    <citation type="submission" date="2019-11" db="EMBL/GenBank/DDBJ databases">
        <title>Nori genome reveals adaptations in red seaweeds to the harsh intertidal environment.</title>
        <authorList>
            <person name="Wang D."/>
            <person name="Mao Y."/>
        </authorList>
    </citation>
    <scope>NUCLEOTIDE SEQUENCE</scope>
    <source>
        <tissue evidence="1">Gametophyte</tissue>
    </source>
</reference>
<dbReference type="Proteomes" id="UP000798662">
    <property type="component" value="Chromosome 1"/>
</dbReference>
<accession>A0ACC3BJ33</accession>
<sequence>MAGEVVPLAPATAAAQRHRMPAFVAPAGLGRSNHPLVAVGCFLSPPPLPAGRWRRRPAAGASAPTRVPLPPPPPPAALLGFRGWGGPPPDEGTPDSEPRDPPRWQPNGRDGHPSERGAAAHREGPPVGGNTQQPTSEPHDAAVVGLVGSQPVSSPDTEDVLPSDAGDDGDGASDSGGGGGGGGPWALLGGIQSTVGWVWTAAVPLLQRTFVVTSPTSAAGSVVAGVAADGASSSSVATRGRRADATSLDGSDSAAATATAAQAAANAADEGVYFDDDGVAARLAVKRASSGRDASWGRGPPPVDAAAAGRRMASLPNQGATGQPPDVAAVTAAAPPPPPGVASPTVAPQAASASLTPPAPASSSPPGGVRVGPFAFFRGKKKAVDPPPSLETSPAFSAAHWVSPSPDAFAVLSPSATGDADAFNRLREAEEAEQLREEEATGGGLLGLPGRLVGGAWSAVASLWAGGGADAVAAEVPGGGAAAAAAAPTAARQPAGDAKQRSGDAKRKGSQEEPMAAYAAAMTRESGLFDDSELPSSAAAAAFAAAAAMASSPSSAFASAPATESAGLAAAVAVGRAVKSRADAQVFVESLGVAALVRAASHLPRGSQRAAAITALANLVIELPSARVSVLEAEAGAIRGLLRRVVVNSGVVRPPAGTEALVSGAHLLGTLSLGRSAAERSWRTAFARDAEVVRALKRFAGGTSSESEESVARAARRALGALGVNVWRPRVAGQRGLRILSIDGGGTRAVMTFEMLKHLKQLTGCEIHELFDVIGGTSTGAIVAASIGLAHRPVEDVETLYRDMIGKIFAKKPVNGPKMLITRAYYDTGVLEETLKRECGCGVFIDSAAEADMNKVFVVSSLVSRSPNQLHVFRNYTYPEGSKSRYEGTVEAQLWEALRASSAAPTFFSEIRIDGDIHADGAIVANNPTAVALHEAKNMYPGTVRRKESLGWNDMIGSIVASATATETVHHALTDVLPSESYHRFNPETAATSIDETRASVLAQWVEDSAAYIDRERGRFEAVADILRPTARVSLLQRARDALAAELAYIRMISAPFDGRHRHTGGAGVLALERAAGM</sequence>
<evidence type="ECO:0000313" key="1">
    <source>
        <dbReference type="EMBL" id="KAK1857523.1"/>
    </source>
</evidence>
<name>A0ACC3BJ33_PYRYE</name>
<dbReference type="EMBL" id="CM020618">
    <property type="protein sequence ID" value="KAK1857523.1"/>
    <property type="molecule type" value="Genomic_DNA"/>
</dbReference>
<proteinExistence type="predicted"/>
<protein>
    <submittedName>
        <fullName evidence="1">Uncharacterized protein</fullName>
    </submittedName>
</protein>